<dbReference type="HOGENOM" id="CLU_2584582_0_0_9"/>
<keyword evidence="3" id="KW-1185">Reference proteome</keyword>
<sequence>MKTKHFITTLTIIMSVISIILSFTSIKIVLNSKNTSKININQSEFYQKSNFKTLDVSNLFGNVSKEYQEKLDKKLKNWKN</sequence>
<dbReference type="AlphaFoldDB" id="B0S4D4"/>
<keyword evidence="1" id="KW-0472">Membrane</keyword>
<feature type="transmembrane region" description="Helical" evidence="1">
    <location>
        <begin position="6"/>
        <end position="30"/>
    </location>
</feature>
<dbReference type="Proteomes" id="UP000001319">
    <property type="component" value="Plasmid pFMC"/>
</dbReference>
<dbReference type="RefSeq" id="WP_012289888.1">
    <property type="nucleotide sequence ID" value="NC_010371.1"/>
</dbReference>
<accession>B0S4D4</accession>
<dbReference type="KEGG" id="fma:FMG_P0076"/>
<keyword evidence="1" id="KW-0812">Transmembrane</keyword>
<dbReference type="EMBL" id="AP008972">
    <property type="protein sequence ID" value="BAG09125.1"/>
    <property type="molecule type" value="Genomic_DNA"/>
</dbReference>
<organism evidence="2 3">
    <name type="scientific">Finegoldia magna (strain ATCC 29328 / DSM 20472 / WAL 2508)</name>
    <name type="common">Peptostreptococcus magnus</name>
    <dbReference type="NCBI Taxonomy" id="334413"/>
    <lineage>
        <taxon>Bacteria</taxon>
        <taxon>Bacillati</taxon>
        <taxon>Bacillota</taxon>
        <taxon>Tissierellia</taxon>
        <taxon>Tissierellales</taxon>
        <taxon>Peptoniphilaceae</taxon>
        <taxon>Finegoldia</taxon>
    </lineage>
</organism>
<name>B0S4D4_FINM2</name>
<gene>
    <name evidence="2" type="ordered locus">FMG_P0076</name>
</gene>
<evidence type="ECO:0000313" key="2">
    <source>
        <dbReference type="EMBL" id="BAG09125.1"/>
    </source>
</evidence>
<evidence type="ECO:0000313" key="3">
    <source>
        <dbReference type="Proteomes" id="UP000001319"/>
    </source>
</evidence>
<keyword evidence="1" id="KW-1133">Transmembrane helix</keyword>
<protein>
    <submittedName>
        <fullName evidence="2">Uncharacterized protein</fullName>
    </submittedName>
</protein>
<reference evidence="2 3" key="1">
    <citation type="journal article" date="2008" name="DNA Res.">
        <title>Complete genome sequence of Finegoldia magna, an anaerobic opportunistic pathogen.</title>
        <authorList>
            <person name="Goto T."/>
            <person name="Yamashita A."/>
            <person name="Hirakawa H."/>
            <person name="Matsutani M."/>
            <person name="Todo K."/>
            <person name="Ohshima K."/>
            <person name="Toh H."/>
            <person name="Miyamoto K."/>
            <person name="Kuhara S."/>
            <person name="Hattori M."/>
            <person name="Shimizu T."/>
            <person name="Akimoto S."/>
        </authorList>
    </citation>
    <scope>NUCLEOTIDE SEQUENCE [LARGE SCALE GENOMIC DNA]</scope>
    <source>
        <strain evidence="3">ATCC 29328 / DSM 20472 / WAL 2508</strain>
        <plasmid evidence="2 3">pFMC</plasmid>
    </source>
</reference>
<evidence type="ECO:0000256" key="1">
    <source>
        <dbReference type="SAM" id="Phobius"/>
    </source>
</evidence>
<keyword evidence="2" id="KW-0614">Plasmid</keyword>
<proteinExistence type="predicted"/>
<geneLocation type="plasmid" evidence="2 3">
    <name>pFMC</name>
</geneLocation>